<dbReference type="Proteomes" id="UP000464178">
    <property type="component" value="Chromosome"/>
</dbReference>
<name>A0A6P2DKE9_9BACT</name>
<sequence length="336" mass="36957">MRRPSRCNRRGGTLLEVLGAVTIVAVLAGLLLPALQKAREASTRTKCQNNLKQLALAAHSFHTTRHGFPAGEIAFGSRTGAVVGEDYYTCWVIPLLPFIGEENRAKAMAETTEFADRHQGGRSSLYGAPIRTLICPSDTLPVTGAFEYHSPDPTNPTHDARFPVGRYDAVCSYGANWGTRTFRYHPSEVAENNGVFHYNTRTRVTDISDGISSTILFGERSHREPRWQFMGAAYPAQQNFAVFARWYTGGVFTGRQPHEMINYRLPPSVESTPPTQGTPQWNDLFHKRLGSYGSEHLGGCNIVLADGSVRFVADVLTLTTLHALSTKSGGETILAE</sequence>
<gene>
    <name evidence="3" type="ORF">SOIL9_73860</name>
</gene>
<evidence type="ECO:0000259" key="2">
    <source>
        <dbReference type="Pfam" id="PF07596"/>
    </source>
</evidence>
<proteinExistence type="predicted"/>
<dbReference type="SUPFAM" id="SSF54523">
    <property type="entry name" value="Pili subunits"/>
    <property type="match status" value="1"/>
</dbReference>
<reference evidence="3 4" key="1">
    <citation type="submission" date="2019-05" db="EMBL/GenBank/DDBJ databases">
        <authorList>
            <consortium name="Science for Life Laboratories"/>
        </authorList>
    </citation>
    <scope>NUCLEOTIDE SEQUENCE [LARGE SCALE GENOMIC DNA]</scope>
    <source>
        <strain evidence="3">Soil9</strain>
    </source>
</reference>
<dbReference type="EMBL" id="LR593886">
    <property type="protein sequence ID" value="VTS02828.1"/>
    <property type="molecule type" value="Genomic_DNA"/>
</dbReference>
<keyword evidence="4" id="KW-1185">Reference proteome</keyword>
<dbReference type="InterPro" id="IPR027558">
    <property type="entry name" value="Pre_pil_HX9DG_C"/>
</dbReference>
<feature type="domain" description="DUF1559" evidence="2">
    <location>
        <begin position="36"/>
        <end position="314"/>
    </location>
</feature>
<evidence type="ECO:0000313" key="3">
    <source>
        <dbReference type="EMBL" id="VTS02828.1"/>
    </source>
</evidence>
<dbReference type="RefSeq" id="WP_162672851.1">
    <property type="nucleotide sequence ID" value="NZ_LR593886.1"/>
</dbReference>
<dbReference type="PANTHER" id="PTHR30093:SF2">
    <property type="entry name" value="TYPE II SECRETION SYSTEM PROTEIN H"/>
    <property type="match status" value="1"/>
</dbReference>
<accession>A0A6P2DKE9</accession>
<dbReference type="PANTHER" id="PTHR30093">
    <property type="entry name" value="GENERAL SECRETION PATHWAY PROTEIN G"/>
    <property type="match status" value="1"/>
</dbReference>
<keyword evidence="1" id="KW-0472">Membrane</keyword>
<dbReference type="InterPro" id="IPR011453">
    <property type="entry name" value="DUF1559"/>
</dbReference>
<dbReference type="KEGG" id="gms:SOIL9_73860"/>
<keyword evidence="1" id="KW-1133">Transmembrane helix</keyword>
<keyword evidence="1" id="KW-0812">Transmembrane</keyword>
<dbReference type="InterPro" id="IPR045584">
    <property type="entry name" value="Pilin-like"/>
</dbReference>
<dbReference type="Gene3D" id="3.30.700.10">
    <property type="entry name" value="Glycoprotein, Type 4 Pilin"/>
    <property type="match status" value="1"/>
</dbReference>
<protein>
    <recommendedName>
        <fullName evidence="2">DUF1559 domain-containing protein</fullName>
    </recommendedName>
</protein>
<dbReference type="NCBIfam" id="TIGR04294">
    <property type="entry name" value="pre_pil_HX9DG"/>
    <property type="match status" value="1"/>
</dbReference>
<evidence type="ECO:0000256" key="1">
    <source>
        <dbReference type="SAM" id="Phobius"/>
    </source>
</evidence>
<dbReference type="AlphaFoldDB" id="A0A6P2DKE9"/>
<feature type="transmembrane region" description="Helical" evidence="1">
    <location>
        <begin position="12"/>
        <end position="35"/>
    </location>
</feature>
<dbReference type="Pfam" id="PF07596">
    <property type="entry name" value="SBP_bac_10"/>
    <property type="match status" value="1"/>
</dbReference>
<organism evidence="3 4">
    <name type="scientific">Gemmata massiliana</name>
    <dbReference type="NCBI Taxonomy" id="1210884"/>
    <lineage>
        <taxon>Bacteria</taxon>
        <taxon>Pseudomonadati</taxon>
        <taxon>Planctomycetota</taxon>
        <taxon>Planctomycetia</taxon>
        <taxon>Gemmatales</taxon>
        <taxon>Gemmataceae</taxon>
        <taxon>Gemmata</taxon>
    </lineage>
</organism>
<evidence type="ECO:0000313" key="4">
    <source>
        <dbReference type="Proteomes" id="UP000464178"/>
    </source>
</evidence>